<evidence type="ECO:0000256" key="9">
    <source>
        <dbReference type="SAM" id="MobiDB-lite"/>
    </source>
</evidence>
<proteinExistence type="inferred from homology"/>
<feature type="transmembrane region" description="Helical" evidence="8">
    <location>
        <begin position="168"/>
        <end position="187"/>
    </location>
</feature>
<dbReference type="GO" id="GO:0005886">
    <property type="term" value="C:plasma membrane"/>
    <property type="evidence" value="ECO:0007669"/>
    <property type="project" value="UniProtKB-SubCell"/>
</dbReference>
<organism evidence="10 11">
    <name type="scientific">Drosophila pseudoobscura pseudoobscura</name>
    <name type="common">Fruit fly</name>
    <dbReference type="NCBI Taxonomy" id="46245"/>
    <lineage>
        <taxon>Eukaryota</taxon>
        <taxon>Metazoa</taxon>
        <taxon>Ecdysozoa</taxon>
        <taxon>Arthropoda</taxon>
        <taxon>Hexapoda</taxon>
        <taxon>Insecta</taxon>
        <taxon>Pterygota</taxon>
        <taxon>Neoptera</taxon>
        <taxon>Endopterygota</taxon>
        <taxon>Diptera</taxon>
        <taxon>Brachycera</taxon>
        <taxon>Muscomorpha</taxon>
        <taxon>Ephydroidea</taxon>
        <taxon>Drosophilidae</taxon>
        <taxon>Drosophila</taxon>
        <taxon>Sophophora</taxon>
    </lineage>
</organism>
<comment type="function">
    <text evidence="8">Gustatory receptor which mediates acceptance or avoidance behavior, depending on its substrates.</text>
</comment>
<dbReference type="GO" id="GO:0008049">
    <property type="term" value="P:male courtship behavior"/>
    <property type="evidence" value="ECO:0007669"/>
    <property type="project" value="TreeGrafter"/>
</dbReference>
<dbReference type="InterPro" id="IPR013604">
    <property type="entry name" value="7TM_chemorcpt"/>
</dbReference>
<evidence type="ECO:0000256" key="1">
    <source>
        <dbReference type="ARBA" id="ARBA00004651"/>
    </source>
</evidence>
<dbReference type="FunCoup" id="A0A6I8UK56">
    <property type="interactions" value="17"/>
</dbReference>
<protein>
    <recommendedName>
        <fullName evidence="8">Gustatory receptor</fullName>
    </recommendedName>
</protein>
<feature type="transmembrane region" description="Helical" evidence="8">
    <location>
        <begin position="408"/>
        <end position="428"/>
    </location>
</feature>
<dbReference type="GO" id="GO:0007165">
    <property type="term" value="P:signal transduction"/>
    <property type="evidence" value="ECO:0007669"/>
    <property type="project" value="UniProtKB-KW"/>
</dbReference>
<dbReference type="RefSeq" id="XP_001356761.3">
    <property type="nucleotide sequence ID" value="XM_001356725.4"/>
</dbReference>
<dbReference type="AlphaFoldDB" id="A0A6I8UK56"/>
<evidence type="ECO:0000256" key="6">
    <source>
        <dbReference type="ARBA" id="ARBA00023170"/>
    </source>
</evidence>
<feature type="transmembrane region" description="Helical" evidence="8">
    <location>
        <begin position="109"/>
        <end position="127"/>
    </location>
</feature>
<dbReference type="InParanoid" id="A0A6I8UK56"/>
<keyword evidence="3 8" id="KW-0812">Transmembrane</keyword>
<dbReference type="GO" id="GO:0030424">
    <property type="term" value="C:axon"/>
    <property type="evidence" value="ECO:0007669"/>
    <property type="project" value="TreeGrafter"/>
</dbReference>
<keyword evidence="2 8" id="KW-1003">Cell membrane</keyword>
<evidence type="ECO:0000256" key="3">
    <source>
        <dbReference type="ARBA" id="ARBA00022692"/>
    </source>
</evidence>
<accession>A0A6I8UK56</accession>
<keyword evidence="7 8" id="KW-0807">Transducer</keyword>
<dbReference type="GO" id="GO:0050909">
    <property type="term" value="P:sensory perception of taste"/>
    <property type="evidence" value="ECO:0007669"/>
    <property type="project" value="InterPro"/>
</dbReference>
<keyword evidence="6 8" id="KW-0675">Receptor</keyword>
<keyword evidence="5 8" id="KW-0472">Membrane</keyword>
<feature type="region of interest" description="Disordered" evidence="9">
    <location>
        <begin position="253"/>
        <end position="327"/>
    </location>
</feature>
<comment type="caution">
    <text evidence="8">Lacks conserved residue(s) required for the propagation of feature annotation.</text>
</comment>
<dbReference type="GO" id="GO:0007635">
    <property type="term" value="P:chemosensory behavior"/>
    <property type="evidence" value="ECO:0007669"/>
    <property type="project" value="TreeGrafter"/>
</dbReference>
<dbReference type="PANTHER" id="PTHR21143">
    <property type="entry name" value="INVERTEBRATE GUSTATORY RECEPTOR"/>
    <property type="match status" value="1"/>
</dbReference>
<feature type="transmembrane region" description="Helical" evidence="8">
    <location>
        <begin position="68"/>
        <end position="89"/>
    </location>
</feature>
<evidence type="ECO:0000313" key="10">
    <source>
        <dbReference type="Proteomes" id="UP000001819"/>
    </source>
</evidence>
<evidence type="ECO:0000256" key="2">
    <source>
        <dbReference type="ARBA" id="ARBA00022475"/>
    </source>
</evidence>
<dbReference type="Proteomes" id="UP000001819">
    <property type="component" value="Chromosome 4"/>
</dbReference>
<dbReference type="Pfam" id="PF08395">
    <property type="entry name" value="7tm_7"/>
    <property type="match status" value="1"/>
</dbReference>
<name>A0A6I8UK56_DROPS</name>
<dbReference type="KEGG" id="dpo:4817109"/>
<gene>
    <name evidence="11" type="primary">Gr33a</name>
</gene>
<feature type="compositionally biased region" description="Basic and acidic residues" evidence="9">
    <location>
        <begin position="260"/>
        <end position="269"/>
    </location>
</feature>
<evidence type="ECO:0000256" key="4">
    <source>
        <dbReference type="ARBA" id="ARBA00022989"/>
    </source>
</evidence>
<dbReference type="GO" id="GO:0043025">
    <property type="term" value="C:neuronal cell body"/>
    <property type="evidence" value="ECO:0007669"/>
    <property type="project" value="TreeGrafter"/>
</dbReference>
<comment type="subcellular location">
    <subcellularLocation>
        <location evidence="1 8">Cell membrane</location>
        <topology evidence="1 8">Multi-pass membrane protein</topology>
    </subcellularLocation>
</comment>
<feature type="compositionally biased region" description="Basic and acidic residues" evidence="9">
    <location>
        <begin position="20"/>
        <end position="29"/>
    </location>
</feature>
<dbReference type="GO" id="GO:0030425">
    <property type="term" value="C:dendrite"/>
    <property type="evidence" value="ECO:0007669"/>
    <property type="project" value="TreeGrafter"/>
</dbReference>
<feature type="compositionally biased region" description="Acidic residues" evidence="9">
    <location>
        <begin position="312"/>
        <end position="327"/>
    </location>
</feature>
<keyword evidence="4 8" id="KW-1133">Transmembrane helix</keyword>
<evidence type="ECO:0000313" key="11">
    <source>
        <dbReference type="RefSeq" id="XP_001356761.3"/>
    </source>
</evidence>
<evidence type="ECO:0000256" key="5">
    <source>
        <dbReference type="ARBA" id="ARBA00023136"/>
    </source>
</evidence>
<keyword evidence="10" id="KW-1185">Reference proteome</keyword>
<comment type="similarity">
    <text evidence="8">Belongs to the insect chemoreceptor superfamily. Gustatory receptor (GR) family.</text>
</comment>
<evidence type="ECO:0000256" key="8">
    <source>
        <dbReference type="RuleBase" id="RU363108"/>
    </source>
</evidence>
<feature type="region of interest" description="Disordered" evidence="9">
    <location>
        <begin position="1"/>
        <end position="29"/>
    </location>
</feature>
<feature type="transmembrane region" description="Helical" evidence="8">
    <location>
        <begin position="193"/>
        <end position="213"/>
    </location>
</feature>
<reference evidence="11" key="1">
    <citation type="submission" date="2025-08" db="UniProtKB">
        <authorList>
            <consortium name="RefSeq"/>
        </authorList>
    </citation>
    <scope>IDENTIFICATION</scope>
    <source>
        <strain evidence="11">MV-25-SWS-2005</strain>
        <tissue evidence="11">Whole body</tissue>
    </source>
</reference>
<sequence>MNPFGGHQRQPDKFSTNSELKGKRWSTESREYPRNNTKMIQIMNWFSMAIGLIPLNRQQSESNVILDYAMMLLVPVFYLGCYFLINLTHAFGLCFLDACNSVCRLSNNLFMHLGAFLYLTVTLMSLYRRKDFFLQFDERLNAIDAVIQRCRHVAEMDRVKVTAVKHSVAYHFTWLFLFCVFAFALYYDIRALYLTFGNYAFIPFMVSSFPYLAGSIIQGEFIYHVSVISQRFEQINTLFEKINQEARHRHAPLTVFDIESEGKKQERKNLTPATAMDSRGPSFGNEQKLSGEMKRQMAAPPPPPPQGQQKNEEDEMDSSYDEDEDDFDYDNATIAENTGNTSEANLPDLFKLHDKILSLSVITNGEFGPQCVPYMAACFVVSIFGIFLETKVNFIVSGKSRLLDYVTYLYVIWSFTTMVVAYIVLRLCCNANNHSKQSAMIVHEIMQKKPAFMLSNDLFYNKMKSFTLQFLHWEGYFQFNGIGLFALDYTFIFSTVSAATSYLIVLLQFDMTAILRNEGLMS</sequence>
<dbReference type="PANTHER" id="PTHR21143:SF132">
    <property type="entry name" value="GUSTATORY AND PHEROMONE RECEPTOR 33A"/>
    <property type="match status" value="1"/>
</dbReference>
<feature type="transmembrane region" description="Helical" evidence="8">
    <location>
        <begin position="371"/>
        <end position="388"/>
    </location>
</feature>
<evidence type="ECO:0000256" key="7">
    <source>
        <dbReference type="ARBA" id="ARBA00023224"/>
    </source>
</evidence>